<feature type="region of interest" description="Disordered" evidence="1">
    <location>
        <begin position="1"/>
        <end position="40"/>
    </location>
</feature>
<gene>
    <name evidence="3" type="ORF">H359_0787</name>
</gene>
<evidence type="ECO:0000256" key="1">
    <source>
        <dbReference type="SAM" id="MobiDB-lite"/>
    </source>
</evidence>
<reference evidence="3 4" key="1">
    <citation type="submission" date="2013-07" db="EMBL/GenBank/DDBJ databases">
        <title>Isolation of a new Chlamydia species from the feral Sacred Ibis (Threskiornis aethiopicus): Chlamydia ibidis.</title>
        <authorList>
            <person name="Vorimore F."/>
            <person name="Hsia R.-C."/>
            <person name="Huot-Creasy H."/>
            <person name="Bastian S."/>
            <person name="Deruyter L."/>
            <person name="Passet A."/>
            <person name="Sachse K."/>
            <person name="Bavoil P."/>
            <person name="Myers G."/>
            <person name="Laroucau K."/>
        </authorList>
    </citation>
    <scope>NUCLEOTIDE SEQUENCE [LARGE SCALE GENOMIC DNA]</scope>
    <source>
        <strain evidence="3 4">10-1398/6</strain>
    </source>
</reference>
<keyword evidence="2 3" id="KW-0812">Transmembrane</keyword>
<sequence>MTISFNPVTSSLLSSSRHLSSDNSDNPSEESVESRSPSSNALVNSPLGQVNGLAISQLPPLSPLNISPYYPTPKTCQDRILATAEKISLFLRNNWKYILLYVLAWSLILACHYTVALTLTIWLGIGLGAGVVFGIFTANVLDRDNKYNNINSLWNLINYGLLQLDPNGTRQFLLATIIASISSLIYAIPEGVGFMIGACIGNQISIMTTYGIRLGNNLGYVSDTKAFNKKVLKIKNAINQYQIIKHQLILQQQIAAIVSRQNDDTFAEEVQSIELNMNHPLPYMFDTHHPNAEHTLHFTDPNLSLSSVNQSILALSQVLVQLNEEPNRVVEG</sequence>
<comment type="caution">
    <text evidence="3">The sequence shown here is derived from an EMBL/GenBank/DDBJ whole genome shotgun (WGS) entry which is preliminary data.</text>
</comment>
<evidence type="ECO:0000313" key="4">
    <source>
        <dbReference type="Proteomes" id="UP000016064"/>
    </source>
</evidence>
<feature type="transmembrane region" description="Helical" evidence="2">
    <location>
        <begin position="97"/>
        <end position="115"/>
    </location>
</feature>
<evidence type="ECO:0000313" key="3">
    <source>
        <dbReference type="EMBL" id="EQM62444.1"/>
    </source>
</evidence>
<feature type="transmembrane region" description="Helical" evidence="2">
    <location>
        <begin position="121"/>
        <end position="141"/>
    </location>
</feature>
<feature type="transmembrane region" description="Helical" evidence="2">
    <location>
        <begin position="172"/>
        <end position="188"/>
    </location>
</feature>
<protein>
    <submittedName>
        <fullName evidence="3">Transmembrane protein</fullName>
    </submittedName>
</protein>
<feature type="compositionally biased region" description="Low complexity" evidence="1">
    <location>
        <begin position="10"/>
        <end position="26"/>
    </location>
</feature>
<name>A0ABN0MYZ5_9CHLA</name>
<keyword evidence="2" id="KW-0472">Membrane</keyword>
<dbReference type="RefSeq" id="WP_020370406.1">
    <property type="nucleotide sequence ID" value="NZ_APJW01000003.1"/>
</dbReference>
<keyword evidence="2" id="KW-1133">Transmembrane helix</keyword>
<keyword evidence="4" id="KW-1185">Reference proteome</keyword>
<evidence type="ECO:0000256" key="2">
    <source>
        <dbReference type="SAM" id="Phobius"/>
    </source>
</evidence>
<dbReference type="Proteomes" id="UP000016064">
    <property type="component" value="Unassembled WGS sequence"/>
</dbReference>
<proteinExistence type="predicted"/>
<accession>A0ABN0MYZ5</accession>
<dbReference type="EMBL" id="APJW01000003">
    <property type="protein sequence ID" value="EQM62444.1"/>
    <property type="molecule type" value="Genomic_DNA"/>
</dbReference>
<organism evidence="3 4">
    <name type="scientific">Chlamydia ibidis 10-1398/6</name>
    <dbReference type="NCBI Taxonomy" id="1046581"/>
    <lineage>
        <taxon>Bacteria</taxon>
        <taxon>Pseudomonadati</taxon>
        <taxon>Chlamydiota</taxon>
        <taxon>Chlamydiia</taxon>
        <taxon>Chlamydiales</taxon>
        <taxon>Chlamydiaceae</taxon>
        <taxon>Chlamydia/Chlamydophila group</taxon>
        <taxon>Chlamydia</taxon>
    </lineage>
</organism>